<proteinExistence type="predicted"/>
<evidence type="ECO:0000313" key="1">
    <source>
        <dbReference type="EMBL" id="ABT13828.1"/>
    </source>
</evidence>
<name>A7IU04_PBCVM</name>
<evidence type="ECO:0000313" key="2">
    <source>
        <dbReference type="Proteomes" id="UP000246715"/>
    </source>
</evidence>
<dbReference type="EMBL" id="DQ491001">
    <property type="protein sequence ID" value="ABT13828.1"/>
    <property type="molecule type" value="Genomic_DNA"/>
</dbReference>
<gene>
    <name evidence="1" type="primary">m274R</name>
    <name evidence="1" type="ORF">MT325_m274R</name>
</gene>
<dbReference type="Proteomes" id="UP000246715">
    <property type="component" value="Segment"/>
</dbReference>
<accession>A7IU04</accession>
<organism evidence="1 2">
    <name type="scientific">Paramecium bursaria Chlorella virus MT325</name>
    <name type="common">PBCV-MT325</name>
    <dbReference type="NCBI Taxonomy" id="346932"/>
    <lineage>
        <taxon>Viruses</taxon>
        <taxon>Varidnaviria</taxon>
        <taxon>Bamfordvirae</taxon>
        <taxon>Nucleocytoviricota</taxon>
        <taxon>Megaviricetes</taxon>
        <taxon>Algavirales</taxon>
        <taxon>Phycodnaviridae</taxon>
        <taxon>Chlorovirus</taxon>
        <taxon>Chlorovirus conductrix</taxon>
        <taxon>Paramecium bursaria Chlorella virus A1</taxon>
    </lineage>
</organism>
<reference evidence="1 2" key="1">
    <citation type="journal article" date="2007" name="Virology">
        <title>Sequence and annotation of the 314-kb MT325 and the 321-kb FR483 viruses that infect Chlorella Pbi.</title>
        <authorList>
            <person name="Fitzgerald L.A."/>
            <person name="Graves M.V."/>
            <person name="Li X."/>
            <person name="Feldblyum T."/>
            <person name="Hartigan J."/>
            <person name="Van Etten J.L."/>
        </authorList>
    </citation>
    <scope>NUCLEOTIDE SEQUENCE [LARGE SCALE GENOMIC DNA]</scope>
    <source>
        <strain evidence="1 2">MT325</strain>
    </source>
</reference>
<protein>
    <submittedName>
        <fullName evidence="1">Uncharacterized protein m274R</fullName>
    </submittedName>
</protein>
<sequence>MKKLVAESSLNCLMALTRSSPDTLPLIETLLCPLDSSISLMAVISLWKWAKIRVFWIGEALMSSSSIFSLVDVPS</sequence>
<organismHost>
    <name type="scientific">Paramecium bursaria</name>
    <dbReference type="NCBI Taxonomy" id="74790"/>
</organismHost>